<organism evidence="1 2">
    <name type="scientific">Dorea formicigenerans</name>
    <dbReference type="NCBI Taxonomy" id="39486"/>
    <lineage>
        <taxon>Bacteria</taxon>
        <taxon>Bacillati</taxon>
        <taxon>Bacillota</taxon>
        <taxon>Clostridia</taxon>
        <taxon>Lachnospirales</taxon>
        <taxon>Lachnospiraceae</taxon>
        <taxon>Dorea</taxon>
    </lineage>
</organism>
<gene>
    <name evidence="1" type="ORF">DW054_06305</name>
</gene>
<dbReference type="AlphaFoldDB" id="A0A415H849"/>
<sequence>MKEFQMDIHLSCPWCGGSEILADRRTKATISVQCAKCKKIYKVDLDSLKTEKAKAQKRMGRRR</sequence>
<dbReference type="Proteomes" id="UP000284152">
    <property type="component" value="Unassembled WGS sequence"/>
</dbReference>
<protein>
    <submittedName>
        <fullName evidence="1">Uncharacterized protein</fullName>
    </submittedName>
</protein>
<accession>A0A415H849</accession>
<evidence type="ECO:0000313" key="2">
    <source>
        <dbReference type="Proteomes" id="UP000284152"/>
    </source>
</evidence>
<proteinExistence type="predicted"/>
<name>A0A415H849_9FIRM</name>
<dbReference type="EMBL" id="QRNS01000007">
    <property type="protein sequence ID" value="RHK64394.1"/>
    <property type="molecule type" value="Genomic_DNA"/>
</dbReference>
<evidence type="ECO:0000313" key="1">
    <source>
        <dbReference type="EMBL" id="RHK64394.1"/>
    </source>
</evidence>
<comment type="caution">
    <text evidence="1">The sequence shown here is derived from an EMBL/GenBank/DDBJ whole genome shotgun (WGS) entry which is preliminary data.</text>
</comment>
<reference evidence="1 2" key="1">
    <citation type="submission" date="2018-08" db="EMBL/GenBank/DDBJ databases">
        <title>A genome reference for cultivated species of the human gut microbiota.</title>
        <authorList>
            <person name="Zou Y."/>
            <person name="Xue W."/>
            <person name="Luo G."/>
        </authorList>
    </citation>
    <scope>NUCLEOTIDE SEQUENCE [LARGE SCALE GENOMIC DNA]</scope>
    <source>
        <strain evidence="1 2">AF42-21</strain>
    </source>
</reference>